<evidence type="ECO:0000256" key="2">
    <source>
        <dbReference type="ARBA" id="ARBA00006375"/>
    </source>
</evidence>
<dbReference type="GO" id="GO:0005743">
    <property type="term" value="C:mitochondrial inner membrane"/>
    <property type="evidence" value="ECO:0007669"/>
    <property type="project" value="UniProtKB-SubCell"/>
</dbReference>
<sequence length="356" mass="37838">MPAVVTSDHADAVAALPKNVVPPIPAIDNSPVETPSRTVQSNGGQSSLGSPPDEDDEFDYEALPENTSLAANLIAGAVAGIMEHTVMYPVDAIKTRMQVAKSANVYSGIVNAVSKISAAEGASSLWRGISSMVMGAGPAHAVYFGVYEAVKVKLGGDNVDHTHLPLVSAAAGASATITSDALMNPFDVTKQRMQLNSSHRYASTFACMADIYRKEGISAFYVSYPTTLIMNIPFAAVNFTIYDTTSKLLNPDRTYDPLVHCIAGGLAGATAAAVTTPLDVVKTVLQTKAIFVENPAVLGLNSFRDGVKYIYNNNGINGFARGMRPRVVANMPSTAICWTSYEMAKFYLLKKGMIKE</sequence>
<dbReference type="EMBL" id="CCBN010000004">
    <property type="protein sequence ID" value="CDO52864.1"/>
    <property type="molecule type" value="Genomic_DNA"/>
</dbReference>
<reference evidence="14" key="2">
    <citation type="journal article" date="2020" name="Front. Microbiol.">
        <title>Phenotypic and Genetic Characterization of the Cheese Ripening Yeast Geotrichum candidum.</title>
        <authorList>
            <person name="Perkins V."/>
            <person name="Vignola S."/>
            <person name="Lessard M.H."/>
            <person name="Plante P.L."/>
            <person name="Corbeil J."/>
            <person name="Dugat-Bony E."/>
            <person name="Frenette M."/>
            <person name="Labrie S."/>
        </authorList>
    </citation>
    <scope>NUCLEOTIDE SEQUENCE</scope>
    <source>
        <strain evidence="14">LMA-70</strain>
    </source>
</reference>
<dbReference type="GO" id="GO:0048250">
    <property type="term" value="P:iron import into the mitochondrion"/>
    <property type="evidence" value="ECO:0007669"/>
    <property type="project" value="TreeGrafter"/>
</dbReference>
<evidence type="ECO:0000313" key="14">
    <source>
        <dbReference type="EMBL" id="KAF5094847.1"/>
    </source>
</evidence>
<feature type="repeat" description="Solcar" evidence="10">
    <location>
        <begin position="255"/>
        <end position="347"/>
    </location>
</feature>
<gene>
    <name evidence="13" type="ORF">BN980_GECA04s00681g</name>
    <name evidence="14" type="ORF">DV451_004883</name>
</gene>
<evidence type="ECO:0000256" key="11">
    <source>
        <dbReference type="RuleBase" id="RU000488"/>
    </source>
</evidence>
<dbReference type="PROSITE" id="PS50920">
    <property type="entry name" value="SOLCAR"/>
    <property type="match status" value="3"/>
</dbReference>
<proteinExistence type="inferred from homology"/>
<dbReference type="Proteomes" id="UP000750522">
    <property type="component" value="Unassembled WGS sequence"/>
</dbReference>
<dbReference type="OrthoDB" id="43906at2759"/>
<dbReference type="Proteomes" id="UP000242525">
    <property type="component" value="Unassembled WGS sequence"/>
</dbReference>
<protein>
    <submittedName>
        <fullName evidence="13">Similar to Saccharomyces cerevisiae YKR052C MRS4 Iron transporter of the mitochondrial carrier family</fullName>
    </submittedName>
</protein>
<feature type="compositionally biased region" description="Polar residues" evidence="12">
    <location>
        <begin position="31"/>
        <end position="49"/>
    </location>
</feature>
<evidence type="ECO:0000256" key="7">
    <source>
        <dbReference type="ARBA" id="ARBA00022989"/>
    </source>
</evidence>
<keyword evidence="7" id="KW-1133">Transmembrane helix</keyword>
<dbReference type="InterPro" id="IPR023395">
    <property type="entry name" value="MCP_dom_sf"/>
</dbReference>
<evidence type="ECO:0000256" key="4">
    <source>
        <dbReference type="ARBA" id="ARBA00022692"/>
    </source>
</evidence>
<keyword evidence="5" id="KW-0677">Repeat</keyword>
<evidence type="ECO:0000313" key="15">
    <source>
        <dbReference type="Proteomes" id="UP000242525"/>
    </source>
</evidence>
<organism evidence="13 15">
    <name type="scientific">Geotrichum candidum</name>
    <name type="common">Oospora lactis</name>
    <name type="synonym">Dipodascus geotrichum</name>
    <dbReference type="NCBI Taxonomy" id="1173061"/>
    <lineage>
        <taxon>Eukaryota</taxon>
        <taxon>Fungi</taxon>
        <taxon>Dikarya</taxon>
        <taxon>Ascomycota</taxon>
        <taxon>Saccharomycotina</taxon>
        <taxon>Dipodascomycetes</taxon>
        <taxon>Dipodascales</taxon>
        <taxon>Dipodascaceae</taxon>
        <taxon>Geotrichum</taxon>
    </lineage>
</organism>
<keyword evidence="6" id="KW-0999">Mitochondrion inner membrane</keyword>
<evidence type="ECO:0000256" key="1">
    <source>
        <dbReference type="ARBA" id="ARBA00004448"/>
    </source>
</evidence>
<keyword evidence="3 11" id="KW-0813">Transport</keyword>
<evidence type="ECO:0000256" key="12">
    <source>
        <dbReference type="SAM" id="MobiDB-lite"/>
    </source>
</evidence>
<dbReference type="PANTHER" id="PTHR45758">
    <property type="entry name" value="MITOFERRIN-1-RELATED"/>
    <property type="match status" value="1"/>
</dbReference>
<dbReference type="PRINTS" id="PR00926">
    <property type="entry name" value="MITOCARRIER"/>
</dbReference>
<dbReference type="GO" id="GO:0015093">
    <property type="term" value="F:ferrous iron transmembrane transporter activity"/>
    <property type="evidence" value="ECO:0007669"/>
    <property type="project" value="TreeGrafter"/>
</dbReference>
<evidence type="ECO:0000256" key="3">
    <source>
        <dbReference type="ARBA" id="ARBA00022448"/>
    </source>
</evidence>
<keyword evidence="4 10" id="KW-0812">Transmembrane</keyword>
<dbReference type="EMBL" id="QQZK01000167">
    <property type="protein sequence ID" value="KAF5094847.1"/>
    <property type="molecule type" value="Genomic_DNA"/>
</dbReference>
<evidence type="ECO:0000256" key="5">
    <source>
        <dbReference type="ARBA" id="ARBA00022737"/>
    </source>
</evidence>
<name>A0A0J9X7T6_GEOCN</name>
<keyword evidence="15" id="KW-1185">Reference proteome</keyword>
<dbReference type="Gene3D" id="1.50.40.10">
    <property type="entry name" value="Mitochondrial carrier domain"/>
    <property type="match status" value="2"/>
</dbReference>
<evidence type="ECO:0000256" key="9">
    <source>
        <dbReference type="ARBA" id="ARBA00023136"/>
    </source>
</evidence>
<reference evidence="14" key="3">
    <citation type="submission" date="2020-01" db="EMBL/GenBank/DDBJ databases">
        <authorList>
            <person name="Perkins V."/>
            <person name="Lessard M.-H."/>
            <person name="Dugat-Bony E."/>
            <person name="Frenette M."/>
            <person name="Labrie S."/>
        </authorList>
    </citation>
    <scope>NUCLEOTIDE SEQUENCE</scope>
    <source>
        <strain evidence="14">LMA-70</strain>
    </source>
</reference>
<dbReference type="InterPro" id="IPR018108">
    <property type="entry name" value="MCP_transmembrane"/>
</dbReference>
<dbReference type="Pfam" id="PF00153">
    <property type="entry name" value="Mito_carr"/>
    <property type="match status" value="3"/>
</dbReference>
<keyword evidence="8" id="KW-0496">Mitochondrion</keyword>
<accession>A0A0J9X7T6</accession>
<dbReference type="STRING" id="1173061.A0A0J9X7T6"/>
<evidence type="ECO:0000256" key="8">
    <source>
        <dbReference type="ARBA" id="ARBA00023128"/>
    </source>
</evidence>
<comment type="similarity">
    <text evidence="2 11">Belongs to the mitochondrial carrier (TC 2.A.29) family.</text>
</comment>
<dbReference type="SUPFAM" id="SSF103506">
    <property type="entry name" value="Mitochondrial carrier"/>
    <property type="match status" value="1"/>
</dbReference>
<feature type="repeat" description="Solcar" evidence="10">
    <location>
        <begin position="67"/>
        <end position="153"/>
    </location>
</feature>
<evidence type="ECO:0000313" key="13">
    <source>
        <dbReference type="EMBL" id="CDO52864.1"/>
    </source>
</evidence>
<feature type="region of interest" description="Disordered" evidence="12">
    <location>
        <begin position="22"/>
        <end position="58"/>
    </location>
</feature>
<comment type="subcellular location">
    <subcellularLocation>
        <location evidence="1">Mitochondrion inner membrane</location>
        <topology evidence="1">Multi-pass membrane protein</topology>
    </subcellularLocation>
</comment>
<dbReference type="FunFam" id="1.50.40.10:FF:000029">
    <property type="entry name" value="Solute carrier family 25 member 28"/>
    <property type="match status" value="1"/>
</dbReference>
<keyword evidence="9 10" id="KW-0472">Membrane</keyword>
<feature type="repeat" description="Solcar" evidence="10">
    <location>
        <begin position="163"/>
        <end position="248"/>
    </location>
</feature>
<dbReference type="AlphaFoldDB" id="A0A0J9X7T6"/>
<comment type="caution">
    <text evidence="13">The sequence shown here is derived from an EMBL/GenBank/DDBJ whole genome shotgun (WGS) entry which is preliminary data.</text>
</comment>
<evidence type="ECO:0000256" key="10">
    <source>
        <dbReference type="PROSITE-ProRule" id="PRU00282"/>
    </source>
</evidence>
<dbReference type="PANTHER" id="PTHR45758:SF4">
    <property type="entry name" value="MITOFERRIN-1"/>
    <property type="match status" value="1"/>
</dbReference>
<dbReference type="InterPro" id="IPR002067">
    <property type="entry name" value="MCP"/>
</dbReference>
<evidence type="ECO:0000256" key="6">
    <source>
        <dbReference type="ARBA" id="ARBA00022792"/>
    </source>
</evidence>
<reference evidence="13 15" key="1">
    <citation type="submission" date="2014-03" db="EMBL/GenBank/DDBJ databases">
        <authorList>
            <person name="Casaregola S."/>
        </authorList>
    </citation>
    <scope>NUCLEOTIDE SEQUENCE [LARGE SCALE GENOMIC DNA]</scope>
    <source>
        <strain evidence="13 15">CLIB 918</strain>
    </source>
</reference>